<dbReference type="Pfam" id="PF01026">
    <property type="entry name" value="TatD_DNase"/>
    <property type="match status" value="1"/>
</dbReference>
<dbReference type="CDD" id="cd01310">
    <property type="entry name" value="TatD_DNAse"/>
    <property type="match status" value="1"/>
</dbReference>
<dbReference type="PROSITE" id="PS01137">
    <property type="entry name" value="TATD_1"/>
    <property type="match status" value="1"/>
</dbReference>
<sequence length="280" mass="31252">MSCFDNRFFDSHCHFDFVEFNADRAALWRACNAEGITQLLIPGVTPDQWQTAAQLCVQYAGLCYAAGIHPHWIVQQPWFPTDTNNLLDKSVREKITALILQEFNLSTNVCAARCVAVGESGLDKMIATPFDLQQELLTIHIDVARQIHKPLIVHCVRAHNEMIALLKKHKPVAGGVIHAFSGSYEVAQQYVDLGFYLGIGGTITYERAQKTRAAAAKIPLEFLVLETDAPDMPLHGSQGQRNSPEYLPQIAQVLADLHDVAVDEIAAVTYRNTMRLFHRS</sequence>
<proteinExistence type="inferred from homology"/>
<dbReference type="PANTHER" id="PTHR46124">
    <property type="entry name" value="D-AMINOACYL-TRNA DEACYLASE"/>
    <property type="match status" value="1"/>
</dbReference>
<dbReference type="PANTHER" id="PTHR46124:SF3">
    <property type="entry name" value="HYDROLASE"/>
    <property type="match status" value="1"/>
</dbReference>
<dbReference type="InterPro" id="IPR001130">
    <property type="entry name" value="TatD-like"/>
</dbReference>
<dbReference type="SUPFAM" id="SSF51556">
    <property type="entry name" value="Metallo-dependent hydrolases"/>
    <property type="match status" value="1"/>
</dbReference>
<keyword evidence="2 3" id="KW-0378">Hydrolase</keyword>
<gene>
    <name evidence="3" type="ORF">J2X05_003636</name>
</gene>
<evidence type="ECO:0000313" key="3">
    <source>
        <dbReference type="EMBL" id="MDR7091601.1"/>
    </source>
</evidence>
<evidence type="ECO:0000256" key="2">
    <source>
        <dbReference type="ARBA" id="ARBA00022801"/>
    </source>
</evidence>
<evidence type="ECO:0000256" key="1">
    <source>
        <dbReference type="ARBA" id="ARBA00009275"/>
    </source>
</evidence>
<name>A0ABU1V2D1_9GAMM</name>
<dbReference type="RefSeq" id="WP_310075062.1">
    <property type="nucleotide sequence ID" value="NZ_JAVDVX010000007.1"/>
</dbReference>
<dbReference type="EMBL" id="JAVDVX010000007">
    <property type="protein sequence ID" value="MDR7091601.1"/>
    <property type="molecule type" value="Genomic_DNA"/>
</dbReference>
<comment type="similarity">
    <text evidence="1">Belongs to the metallo-dependent hydrolases superfamily. TatD-type hydrolase family.</text>
</comment>
<accession>A0ABU1V2D1</accession>
<dbReference type="InterPro" id="IPR018228">
    <property type="entry name" value="DNase_TatD-rel_CS"/>
</dbReference>
<keyword evidence="4" id="KW-1185">Reference proteome</keyword>
<dbReference type="InterPro" id="IPR032466">
    <property type="entry name" value="Metal_Hydrolase"/>
</dbReference>
<protein>
    <submittedName>
        <fullName evidence="3">TatD DNase family protein</fullName>
        <ecNumber evidence="3">3.1.21.-</ecNumber>
    </submittedName>
</protein>
<reference evidence="3 4" key="1">
    <citation type="submission" date="2023-07" db="EMBL/GenBank/DDBJ databases">
        <title>Sorghum-associated microbial communities from plants grown in Nebraska, USA.</title>
        <authorList>
            <person name="Schachtman D."/>
        </authorList>
    </citation>
    <scope>NUCLEOTIDE SEQUENCE [LARGE SCALE GENOMIC DNA]</scope>
    <source>
        <strain evidence="3 4">BE190</strain>
    </source>
</reference>
<dbReference type="Proteomes" id="UP001253595">
    <property type="component" value="Unassembled WGS sequence"/>
</dbReference>
<comment type="caution">
    <text evidence="3">The sequence shown here is derived from an EMBL/GenBank/DDBJ whole genome shotgun (WGS) entry which is preliminary data.</text>
</comment>
<organism evidence="3 4">
    <name type="scientific">Cellvibrio fibrivorans</name>
    <dbReference type="NCBI Taxonomy" id="126350"/>
    <lineage>
        <taxon>Bacteria</taxon>
        <taxon>Pseudomonadati</taxon>
        <taxon>Pseudomonadota</taxon>
        <taxon>Gammaproteobacteria</taxon>
        <taxon>Cellvibrionales</taxon>
        <taxon>Cellvibrionaceae</taxon>
        <taxon>Cellvibrio</taxon>
    </lineage>
</organism>
<dbReference type="PIRSF" id="PIRSF005902">
    <property type="entry name" value="DNase_TatD"/>
    <property type="match status" value="1"/>
</dbReference>
<dbReference type="EC" id="3.1.21.-" evidence="3"/>
<dbReference type="Gene3D" id="3.20.20.140">
    <property type="entry name" value="Metal-dependent hydrolases"/>
    <property type="match status" value="1"/>
</dbReference>
<dbReference type="GO" id="GO:0016787">
    <property type="term" value="F:hydrolase activity"/>
    <property type="evidence" value="ECO:0007669"/>
    <property type="project" value="UniProtKB-KW"/>
</dbReference>
<dbReference type="PROSITE" id="PS01091">
    <property type="entry name" value="TATD_3"/>
    <property type="match status" value="1"/>
</dbReference>
<evidence type="ECO:0000313" key="4">
    <source>
        <dbReference type="Proteomes" id="UP001253595"/>
    </source>
</evidence>